<comment type="caution">
    <text evidence="2">The sequence shown here is derived from an EMBL/GenBank/DDBJ whole genome shotgun (WGS) entry which is preliminary data.</text>
</comment>
<evidence type="ECO:0000313" key="3">
    <source>
        <dbReference type="Proteomes" id="UP001499988"/>
    </source>
</evidence>
<evidence type="ECO:0000256" key="1">
    <source>
        <dbReference type="SAM" id="MobiDB-lite"/>
    </source>
</evidence>
<organism evidence="2 3">
    <name type="scientific">Ferrimonas pelagia</name>
    <dbReference type="NCBI Taxonomy" id="1177826"/>
    <lineage>
        <taxon>Bacteria</taxon>
        <taxon>Pseudomonadati</taxon>
        <taxon>Pseudomonadota</taxon>
        <taxon>Gammaproteobacteria</taxon>
        <taxon>Alteromonadales</taxon>
        <taxon>Ferrimonadaceae</taxon>
        <taxon>Ferrimonas</taxon>
    </lineage>
</organism>
<name>A0ABP9FDD4_9GAMM</name>
<sequence length="60" mass="6403">MFENLSQTGADGQIEATEIVQSEDPAIVHLKEEIEIPWATDKWGGAGGINRQGLGAQSAH</sequence>
<evidence type="ECO:0000313" key="2">
    <source>
        <dbReference type="EMBL" id="GAA4898448.1"/>
    </source>
</evidence>
<gene>
    <name evidence="2" type="ORF">GCM10023333_34800</name>
</gene>
<reference evidence="3" key="1">
    <citation type="journal article" date="2019" name="Int. J. Syst. Evol. Microbiol.">
        <title>The Global Catalogue of Microorganisms (GCM) 10K type strain sequencing project: providing services to taxonomists for standard genome sequencing and annotation.</title>
        <authorList>
            <consortium name="The Broad Institute Genomics Platform"/>
            <consortium name="The Broad Institute Genome Sequencing Center for Infectious Disease"/>
            <person name="Wu L."/>
            <person name="Ma J."/>
        </authorList>
    </citation>
    <scope>NUCLEOTIDE SEQUENCE [LARGE SCALE GENOMIC DNA]</scope>
    <source>
        <strain evidence="3">JCM 18401</strain>
    </source>
</reference>
<accession>A0ABP9FDD4</accession>
<dbReference type="Proteomes" id="UP001499988">
    <property type="component" value="Unassembled WGS sequence"/>
</dbReference>
<keyword evidence="3" id="KW-1185">Reference proteome</keyword>
<dbReference type="EMBL" id="BAABJZ010000100">
    <property type="protein sequence ID" value="GAA4898448.1"/>
    <property type="molecule type" value="Genomic_DNA"/>
</dbReference>
<proteinExistence type="predicted"/>
<protein>
    <submittedName>
        <fullName evidence="2">Uncharacterized protein</fullName>
    </submittedName>
</protein>
<feature type="region of interest" description="Disordered" evidence="1">
    <location>
        <begin position="41"/>
        <end position="60"/>
    </location>
</feature>